<comment type="caution">
    <text evidence="2">The sequence shown here is derived from an EMBL/GenBank/DDBJ whole genome shotgun (WGS) entry which is preliminary data.</text>
</comment>
<feature type="region of interest" description="Disordered" evidence="1">
    <location>
        <begin position="41"/>
        <end position="90"/>
    </location>
</feature>
<dbReference type="RefSeq" id="WP_062655728.1">
    <property type="nucleotide sequence ID" value="NZ_BCSY01000035.1"/>
</dbReference>
<dbReference type="STRING" id="228230.RMCC_1388"/>
<sequence>MAKRVVRAALWEYRDAKGQRRRAFFGQEVDVPASEIERGEAQGVFGSADLPDDAVIEHTPAPEQSGGPAPVPPHDVTGSVDLPEHEPEPWPILAPIEQSAVGGAQPEIVKTEAVTEPGAVERPKTAQSVDVWRDYVRTVRPDLADKVDDMTKDELRAAVKPKGE</sequence>
<reference evidence="3" key="2">
    <citation type="submission" date="2016-02" db="EMBL/GenBank/DDBJ databases">
        <title>Draft genome sequence of five rapidly growing Mycobacterium species.</title>
        <authorList>
            <person name="Katahira K."/>
            <person name="Gotou Y."/>
            <person name="Iida K."/>
            <person name="Ogura Y."/>
            <person name="Hayashi T."/>
        </authorList>
    </citation>
    <scope>NUCLEOTIDE SEQUENCE [LARGE SCALE GENOMIC DNA]</scope>
    <source>
        <strain evidence="3">JCM15298</strain>
    </source>
</reference>
<evidence type="ECO:0000313" key="2">
    <source>
        <dbReference type="EMBL" id="GAS94422.1"/>
    </source>
</evidence>
<gene>
    <name evidence="2" type="ORF">RMCC_1388</name>
</gene>
<dbReference type="EMBL" id="BCSY01000035">
    <property type="protein sequence ID" value="GAS94422.1"/>
    <property type="molecule type" value="Genomic_DNA"/>
</dbReference>
<dbReference type="Proteomes" id="UP000069443">
    <property type="component" value="Unassembled WGS sequence"/>
</dbReference>
<dbReference type="AlphaFoldDB" id="A0A100WA16"/>
<evidence type="ECO:0000256" key="1">
    <source>
        <dbReference type="SAM" id="MobiDB-lite"/>
    </source>
</evidence>
<accession>A0A100WA16</accession>
<name>A0A100WA16_MYCCR</name>
<proteinExistence type="predicted"/>
<organism evidence="2 3">
    <name type="scientific">Mycolicibacterium canariasense</name>
    <name type="common">Mycobacterium canariasense</name>
    <dbReference type="NCBI Taxonomy" id="228230"/>
    <lineage>
        <taxon>Bacteria</taxon>
        <taxon>Bacillati</taxon>
        <taxon>Actinomycetota</taxon>
        <taxon>Actinomycetes</taxon>
        <taxon>Mycobacteriales</taxon>
        <taxon>Mycobacteriaceae</taxon>
        <taxon>Mycolicibacterium</taxon>
    </lineage>
</organism>
<protein>
    <submittedName>
        <fullName evidence="2">Uncharacterized protein</fullName>
    </submittedName>
</protein>
<evidence type="ECO:0000313" key="3">
    <source>
        <dbReference type="Proteomes" id="UP000069443"/>
    </source>
</evidence>
<keyword evidence="3" id="KW-1185">Reference proteome</keyword>
<dbReference type="OrthoDB" id="4764849at2"/>
<reference evidence="3" key="1">
    <citation type="journal article" date="2016" name="Genome Announc.">
        <title>Draft Genome Sequences of Five Rapidly Growing Mycobacterium Species, M. thermoresistibile, M. fortuitum subsp. acetamidolyticum, M. canariasense, M. brisbanense, and M. novocastrense.</title>
        <authorList>
            <person name="Katahira K."/>
            <person name="Ogura Y."/>
            <person name="Gotoh Y."/>
            <person name="Hayashi T."/>
        </authorList>
    </citation>
    <scope>NUCLEOTIDE SEQUENCE [LARGE SCALE GENOMIC DNA]</scope>
    <source>
        <strain evidence="3">JCM15298</strain>
    </source>
</reference>